<organism evidence="2">
    <name type="scientific">uncultured Gemmatimonadota bacterium</name>
    <dbReference type="NCBI Taxonomy" id="203437"/>
    <lineage>
        <taxon>Bacteria</taxon>
        <taxon>Pseudomonadati</taxon>
        <taxon>Gemmatimonadota</taxon>
        <taxon>environmental samples</taxon>
    </lineage>
</organism>
<dbReference type="AlphaFoldDB" id="A0A6J4L7I9"/>
<feature type="compositionally biased region" description="Basic and acidic residues" evidence="1">
    <location>
        <begin position="48"/>
        <end position="59"/>
    </location>
</feature>
<accession>A0A6J4L7I9</accession>
<evidence type="ECO:0000256" key="1">
    <source>
        <dbReference type="SAM" id="MobiDB-lite"/>
    </source>
</evidence>
<gene>
    <name evidence="2" type="ORF">AVDCRST_MAG89-1844</name>
</gene>
<protein>
    <submittedName>
        <fullName evidence="2">Uncharacterized protein</fullName>
    </submittedName>
</protein>
<feature type="region of interest" description="Disordered" evidence="1">
    <location>
        <begin position="31"/>
        <end position="91"/>
    </location>
</feature>
<feature type="region of interest" description="Disordered" evidence="1">
    <location>
        <begin position="125"/>
        <end position="144"/>
    </location>
</feature>
<reference evidence="2" key="1">
    <citation type="submission" date="2020-02" db="EMBL/GenBank/DDBJ databases">
        <authorList>
            <person name="Meier V. D."/>
        </authorList>
    </citation>
    <scope>NUCLEOTIDE SEQUENCE</scope>
    <source>
        <strain evidence="2">AVDCRST_MAG89</strain>
    </source>
</reference>
<feature type="compositionally biased region" description="Basic and acidic residues" evidence="1">
    <location>
        <begin position="72"/>
        <end position="89"/>
    </location>
</feature>
<feature type="non-terminal residue" evidence="2">
    <location>
        <position position="1"/>
    </location>
</feature>
<evidence type="ECO:0000313" key="2">
    <source>
        <dbReference type="EMBL" id="CAA9324997.1"/>
    </source>
</evidence>
<proteinExistence type="predicted"/>
<dbReference type="EMBL" id="CADCTV010000392">
    <property type="protein sequence ID" value="CAA9324997.1"/>
    <property type="molecule type" value="Genomic_DNA"/>
</dbReference>
<sequence>AFLCGVRPHYPPGRVRRRGVRRRPVRRHRPLDRHHAGGYLPLRVRPGPHAERGGDLRDGHRARRRAVGRGAGGRDLRLPQRGPEAERAGVRAADLRCGVPAGHHRAGRGEHAGRAAREPARHHGIADHLGAGGRPAGHRARHAV</sequence>
<feature type="non-terminal residue" evidence="2">
    <location>
        <position position="144"/>
    </location>
</feature>
<name>A0A6J4L7I9_9BACT</name>